<sequence length="267" mass="27705">MLSSPSAGGMRLAGNYAHRGSPGVVRRTASRPISIIRSTSVPAQLQDRTQAGDPDPEGGSGGNPANRRGLHTRDRSLQHDFNSGAAGGVNGIVQSLPPPQAPLLAGSLPPSRFLDDLPPLSLGPQADNSFDSDCGALSTSLKANRLYATSCPANIGAHFGRPPGSRLQSMSVLAEGSLDEEEEEAAEEGAEASKRITALSILESLSQTPAAPVDGSRVDAESVESLTNIVDERLPIEDDVFELDGLEGVNEELEALSLSEAGSSNMS</sequence>
<dbReference type="InParanoid" id="D7G904"/>
<dbReference type="EMBL" id="FN649181">
    <property type="protein sequence ID" value="CBJ28165.1"/>
    <property type="molecule type" value="Genomic_DNA"/>
</dbReference>
<dbReference type="EMBL" id="FN649735">
    <property type="protein sequence ID" value="CBJ28165.1"/>
    <property type="molecule type" value="Genomic_DNA"/>
</dbReference>
<evidence type="ECO:0000313" key="2">
    <source>
        <dbReference type="EMBL" id="CBJ28165.1"/>
    </source>
</evidence>
<feature type="compositionally biased region" description="Polar residues" evidence="1">
    <location>
        <begin position="36"/>
        <end position="49"/>
    </location>
</feature>
<evidence type="ECO:0000313" key="3">
    <source>
        <dbReference type="Proteomes" id="UP000002630"/>
    </source>
</evidence>
<evidence type="ECO:0000256" key="1">
    <source>
        <dbReference type="SAM" id="MobiDB-lite"/>
    </source>
</evidence>
<proteinExistence type="predicted"/>
<name>D7G904_ECTSI</name>
<reference evidence="2 3" key="1">
    <citation type="journal article" date="2010" name="Nature">
        <title>The Ectocarpus genome and the independent evolution of multicellularity in brown algae.</title>
        <authorList>
            <person name="Cock J.M."/>
            <person name="Sterck L."/>
            <person name="Rouze P."/>
            <person name="Scornet D."/>
            <person name="Allen A.E."/>
            <person name="Amoutzias G."/>
            <person name="Anthouard V."/>
            <person name="Artiguenave F."/>
            <person name="Aury J.M."/>
            <person name="Badger J.H."/>
            <person name="Beszteri B."/>
            <person name="Billiau K."/>
            <person name="Bonnet E."/>
            <person name="Bothwell J.H."/>
            <person name="Bowler C."/>
            <person name="Boyen C."/>
            <person name="Brownlee C."/>
            <person name="Carrano C.J."/>
            <person name="Charrier B."/>
            <person name="Cho G.Y."/>
            <person name="Coelho S.M."/>
            <person name="Collen J."/>
            <person name="Corre E."/>
            <person name="Da Silva C."/>
            <person name="Delage L."/>
            <person name="Delaroque N."/>
            <person name="Dittami S.M."/>
            <person name="Doulbeau S."/>
            <person name="Elias M."/>
            <person name="Farnham G."/>
            <person name="Gachon C.M."/>
            <person name="Gschloessl B."/>
            <person name="Heesch S."/>
            <person name="Jabbari K."/>
            <person name="Jubin C."/>
            <person name="Kawai H."/>
            <person name="Kimura K."/>
            <person name="Kloareg B."/>
            <person name="Kupper F.C."/>
            <person name="Lang D."/>
            <person name="Le Bail A."/>
            <person name="Leblanc C."/>
            <person name="Lerouge P."/>
            <person name="Lohr M."/>
            <person name="Lopez P.J."/>
            <person name="Martens C."/>
            <person name="Maumus F."/>
            <person name="Michel G."/>
            <person name="Miranda-Saavedra D."/>
            <person name="Morales J."/>
            <person name="Moreau H."/>
            <person name="Motomura T."/>
            <person name="Nagasato C."/>
            <person name="Napoli C.A."/>
            <person name="Nelson D.R."/>
            <person name="Nyvall-Collen P."/>
            <person name="Peters A.F."/>
            <person name="Pommier C."/>
            <person name="Potin P."/>
            <person name="Poulain J."/>
            <person name="Quesneville H."/>
            <person name="Read B."/>
            <person name="Rensing S.A."/>
            <person name="Ritter A."/>
            <person name="Rousvoal S."/>
            <person name="Samanta M."/>
            <person name="Samson G."/>
            <person name="Schroeder D.C."/>
            <person name="Segurens B."/>
            <person name="Strittmatter M."/>
            <person name="Tonon T."/>
            <person name="Tregear J.W."/>
            <person name="Valentin K."/>
            <person name="von Dassow P."/>
            <person name="Yamagishi T."/>
            <person name="Van de Peer Y."/>
            <person name="Wincker P."/>
        </authorList>
    </citation>
    <scope>NUCLEOTIDE SEQUENCE [LARGE SCALE GENOMIC DNA]</scope>
    <source>
        <strain evidence="3">Ec32 / CCAP1310/4</strain>
    </source>
</reference>
<accession>D7G904</accession>
<gene>
    <name evidence="2" type="ORF">Esi_0094_0031</name>
</gene>
<keyword evidence="3" id="KW-1185">Reference proteome</keyword>
<dbReference type="Proteomes" id="UP000002630">
    <property type="component" value="Linkage Group LG10"/>
</dbReference>
<dbReference type="OrthoDB" id="10328323at2759"/>
<protein>
    <submittedName>
        <fullName evidence="2">Uncharacterized protein</fullName>
    </submittedName>
</protein>
<feature type="region of interest" description="Disordered" evidence="1">
    <location>
        <begin position="1"/>
        <end position="70"/>
    </location>
</feature>
<organism evidence="2 3">
    <name type="scientific">Ectocarpus siliculosus</name>
    <name type="common">Brown alga</name>
    <name type="synonym">Conferva siliculosa</name>
    <dbReference type="NCBI Taxonomy" id="2880"/>
    <lineage>
        <taxon>Eukaryota</taxon>
        <taxon>Sar</taxon>
        <taxon>Stramenopiles</taxon>
        <taxon>Ochrophyta</taxon>
        <taxon>PX clade</taxon>
        <taxon>Phaeophyceae</taxon>
        <taxon>Ectocarpales</taxon>
        <taxon>Ectocarpaceae</taxon>
        <taxon>Ectocarpus</taxon>
    </lineage>
</organism>
<dbReference type="AlphaFoldDB" id="D7G904"/>